<feature type="transmembrane region" description="Helical" evidence="2">
    <location>
        <begin position="118"/>
        <end position="138"/>
    </location>
</feature>
<protein>
    <submittedName>
        <fullName evidence="3">Uncharacterized protein</fullName>
    </submittedName>
</protein>
<evidence type="ECO:0000256" key="2">
    <source>
        <dbReference type="SAM" id="Phobius"/>
    </source>
</evidence>
<dbReference type="RefSeq" id="WP_220204814.1">
    <property type="nucleotide sequence ID" value="NZ_BNJK01000001.1"/>
</dbReference>
<evidence type="ECO:0000313" key="4">
    <source>
        <dbReference type="Proteomes" id="UP000597444"/>
    </source>
</evidence>
<dbReference type="EMBL" id="BNJK01000001">
    <property type="protein sequence ID" value="GHO94054.1"/>
    <property type="molecule type" value="Genomic_DNA"/>
</dbReference>
<comment type="caution">
    <text evidence="3">The sequence shown here is derived from an EMBL/GenBank/DDBJ whole genome shotgun (WGS) entry which is preliminary data.</text>
</comment>
<name>A0A8J3IM08_9CHLR</name>
<keyword evidence="4" id="KW-1185">Reference proteome</keyword>
<dbReference type="Pfam" id="PF20226">
    <property type="entry name" value="DUF6585"/>
    <property type="match status" value="1"/>
</dbReference>
<feature type="region of interest" description="Disordered" evidence="1">
    <location>
        <begin position="1"/>
        <end position="57"/>
    </location>
</feature>
<dbReference type="AlphaFoldDB" id="A0A8J3IM08"/>
<sequence length="314" mass="34580">MSQYPPAPQYPQSGSQYPAYQQPPQYAPNAYQQPPAAPQYAPNAYQQPPAAPPMAPAVGPAGATPPDILQQAATYQLGNPLQVYKPAFSPPAAIGIAVGVSILDLVVLVALLAASGRLLIYLLVIPILMIIFAVRAVMYGNKIVYTFNGGIIQATGQQQRDVVRWDQVEAVWQRVIRTRYYYFFSRMSYKYTVRRNDGTTFTFNNVLKNVGELGQVIQQEVTRQHAPRALAAYNSGAPVVFGPFTLNMQGISNGRELLPWNMVRGIKIDRGVVTIMKEGQMLRWGSASVENVPNYRVFVSVANQALRGFGKAVE</sequence>
<keyword evidence="2" id="KW-0472">Membrane</keyword>
<dbReference type="InterPro" id="IPR046492">
    <property type="entry name" value="DUF6585"/>
</dbReference>
<gene>
    <name evidence="3" type="ORF">KSF_041020</name>
</gene>
<accession>A0A8J3IM08</accession>
<feature type="compositionally biased region" description="Low complexity" evidence="1">
    <location>
        <begin position="10"/>
        <end position="48"/>
    </location>
</feature>
<organism evidence="3 4">
    <name type="scientific">Reticulibacter mediterranei</name>
    <dbReference type="NCBI Taxonomy" id="2778369"/>
    <lineage>
        <taxon>Bacteria</taxon>
        <taxon>Bacillati</taxon>
        <taxon>Chloroflexota</taxon>
        <taxon>Ktedonobacteria</taxon>
        <taxon>Ktedonobacterales</taxon>
        <taxon>Reticulibacteraceae</taxon>
        <taxon>Reticulibacter</taxon>
    </lineage>
</organism>
<feature type="transmembrane region" description="Helical" evidence="2">
    <location>
        <begin position="92"/>
        <end position="112"/>
    </location>
</feature>
<keyword evidence="2" id="KW-1133">Transmembrane helix</keyword>
<proteinExistence type="predicted"/>
<evidence type="ECO:0000256" key="1">
    <source>
        <dbReference type="SAM" id="MobiDB-lite"/>
    </source>
</evidence>
<dbReference type="Proteomes" id="UP000597444">
    <property type="component" value="Unassembled WGS sequence"/>
</dbReference>
<reference evidence="3" key="1">
    <citation type="submission" date="2020-10" db="EMBL/GenBank/DDBJ databases">
        <title>Taxonomic study of unclassified bacteria belonging to the class Ktedonobacteria.</title>
        <authorList>
            <person name="Yabe S."/>
            <person name="Wang C.M."/>
            <person name="Zheng Y."/>
            <person name="Sakai Y."/>
            <person name="Cavaletti L."/>
            <person name="Monciardini P."/>
            <person name="Donadio S."/>
        </authorList>
    </citation>
    <scope>NUCLEOTIDE SEQUENCE</scope>
    <source>
        <strain evidence="3">ID150040</strain>
    </source>
</reference>
<keyword evidence="2" id="KW-0812">Transmembrane</keyword>
<evidence type="ECO:0000313" key="3">
    <source>
        <dbReference type="EMBL" id="GHO94054.1"/>
    </source>
</evidence>